<feature type="chain" id="PRO_5022057485" description="PEP-CTERM protein-sorting domain-containing protein" evidence="1">
    <location>
        <begin position="20"/>
        <end position="217"/>
    </location>
</feature>
<proteinExistence type="predicted"/>
<keyword evidence="3" id="KW-1185">Reference proteome</keyword>
<keyword evidence="1" id="KW-0732">Signal</keyword>
<dbReference type="Proteomes" id="UP000317909">
    <property type="component" value="Chromosome"/>
</dbReference>
<reference evidence="2 3" key="1">
    <citation type="submission" date="2019-02" db="EMBL/GenBank/DDBJ databases">
        <title>Deep-cultivation of Planctomycetes and their phenomic and genomic characterization uncovers novel biology.</title>
        <authorList>
            <person name="Wiegand S."/>
            <person name="Jogler M."/>
            <person name="Boedeker C."/>
            <person name="Pinto D."/>
            <person name="Vollmers J."/>
            <person name="Rivas-Marin E."/>
            <person name="Kohn T."/>
            <person name="Peeters S.H."/>
            <person name="Heuer A."/>
            <person name="Rast P."/>
            <person name="Oberbeckmann S."/>
            <person name="Bunk B."/>
            <person name="Jeske O."/>
            <person name="Meyerdierks A."/>
            <person name="Storesund J.E."/>
            <person name="Kallscheuer N."/>
            <person name="Luecker S."/>
            <person name="Lage O.M."/>
            <person name="Pohl T."/>
            <person name="Merkel B.J."/>
            <person name="Hornburger P."/>
            <person name="Mueller R.-W."/>
            <person name="Bruemmer F."/>
            <person name="Labrenz M."/>
            <person name="Spormann A.M."/>
            <person name="Op den Camp H."/>
            <person name="Overmann J."/>
            <person name="Amann R."/>
            <person name="Jetten M.S.M."/>
            <person name="Mascher T."/>
            <person name="Medema M.H."/>
            <person name="Devos D.P."/>
            <person name="Kaster A.-K."/>
            <person name="Ovreas L."/>
            <person name="Rohde M."/>
            <person name="Galperin M.Y."/>
            <person name="Jogler C."/>
        </authorList>
    </citation>
    <scope>NUCLEOTIDE SEQUENCE [LARGE SCALE GENOMIC DNA]</scope>
    <source>
        <strain evidence="2 3">I41</strain>
    </source>
</reference>
<evidence type="ECO:0000256" key="1">
    <source>
        <dbReference type="SAM" id="SignalP"/>
    </source>
</evidence>
<evidence type="ECO:0000313" key="2">
    <source>
        <dbReference type="EMBL" id="QDT75375.1"/>
    </source>
</evidence>
<gene>
    <name evidence="2" type="ORF">I41_45850</name>
</gene>
<accession>A0A517U450</accession>
<dbReference type="RefSeq" id="WP_145435035.1">
    <property type="nucleotide sequence ID" value="NZ_CP036339.1"/>
</dbReference>
<evidence type="ECO:0008006" key="4">
    <source>
        <dbReference type="Google" id="ProtNLM"/>
    </source>
</evidence>
<dbReference type="AlphaFoldDB" id="A0A517U450"/>
<name>A0A517U450_9BACT</name>
<dbReference type="EMBL" id="CP036339">
    <property type="protein sequence ID" value="QDT75375.1"/>
    <property type="molecule type" value="Genomic_DNA"/>
</dbReference>
<organism evidence="2 3">
    <name type="scientific">Lacipirellula limnantheis</name>
    <dbReference type="NCBI Taxonomy" id="2528024"/>
    <lineage>
        <taxon>Bacteria</taxon>
        <taxon>Pseudomonadati</taxon>
        <taxon>Planctomycetota</taxon>
        <taxon>Planctomycetia</taxon>
        <taxon>Pirellulales</taxon>
        <taxon>Lacipirellulaceae</taxon>
        <taxon>Lacipirellula</taxon>
    </lineage>
</organism>
<evidence type="ECO:0000313" key="3">
    <source>
        <dbReference type="Proteomes" id="UP000317909"/>
    </source>
</evidence>
<sequence length="217" mass="23774" precursor="true">MKATFLLCLFIGSAAVEFASGATTTTYFKGTIDQIASNDGMILGDLQIAQEVTGFFTFNDAPSEKLGTDRYRATIAINLSTRSLVVPSDYNYIRARNNQSIGGGVLIDEFSHGFDSIGPTTWLDPFYVYALSVRFRDTDANEFDSSPQLPVDLSDFDWESAEWSLSGADLATRRMRFGVSGSITAILVPEPTSAWVGTTLGLFAAGVWRRAFVSRER</sequence>
<protein>
    <recommendedName>
        <fullName evidence="4">PEP-CTERM protein-sorting domain-containing protein</fullName>
    </recommendedName>
</protein>
<feature type="signal peptide" evidence="1">
    <location>
        <begin position="1"/>
        <end position="19"/>
    </location>
</feature>
<dbReference type="KEGG" id="llh:I41_45850"/>